<dbReference type="Gene3D" id="3.10.350.10">
    <property type="entry name" value="LysM domain"/>
    <property type="match status" value="1"/>
</dbReference>
<dbReference type="InterPro" id="IPR036779">
    <property type="entry name" value="LysM_dom_sf"/>
</dbReference>
<dbReference type="Gene3D" id="1.10.530.10">
    <property type="match status" value="1"/>
</dbReference>
<gene>
    <name evidence="7" type="ORF">EM308_07680</name>
</gene>
<evidence type="ECO:0000256" key="3">
    <source>
        <dbReference type="ARBA" id="ARBA00022801"/>
    </source>
</evidence>
<keyword evidence="2" id="KW-0081">Bacteriolytic enzyme</keyword>
<dbReference type="Pfam" id="PF01476">
    <property type="entry name" value="LysM"/>
    <property type="match status" value="1"/>
</dbReference>
<dbReference type="Pfam" id="PF01832">
    <property type="entry name" value="Glucosaminidase"/>
    <property type="match status" value="1"/>
</dbReference>
<dbReference type="AlphaFoldDB" id="A0AAC9I5S6"/>
<dbReference type="PANTHER" id="PTHR33308:SF9">
    <property type="entry name" value="PEPTIDOGLYCAN HYDROLASE FLGJ"/>
    <property type="match status" value="1"/>
</dbReference>
<accession>A0AAC9I5S6</accession>
<evidence type="ECO:0000256" key="1">
    <source>
        <dbReference type="ARBA" id="ARBA00022529"/>
    </source>
</evidence>
<feature type="domain" description="LysM" evidence="6">
    <location>
        <begin position="235"/>
        <end position="278"/>
    </location>
</feature>
<dbReference type="GO" id="GO:0004040">
    <property type="term" value="F:amidase activity"/>
    <property type="evidence" value="ECO:0007669"/>
    <property type="project" value="InterPro"/>
</dbReference>
<evidence type="ECO:0000313" key="7">
    <source>
        <dbReference type="EMBL" id="AOW09393.1"/>
    </source>
</evidence>
<evidence type="ECO:0000259" key="6">
    <source>
        <dbReference type="PROSITE" id="PS51782"/>
    </source>
</evidence>
<dbReference type="InterPro" id="IPR051056">
    <property type="entry name" value="Glycosyl_Hydrolase_73"/>
</dbReference>
<dbReference type="GO" id="GO:0031640">
    <property type="term" value="P:killing of cells of another organism"/>
    <property type="evidence" value="ECO:0007669"/>
    <property type="project" value="UniProtKB-KW"/>
</dbReference>
<dbReference type="KEGG" id="fgl:EM308_07680"/>
<dbReference type="CDD" id="cd00118">
    <property type="entry name" value="LysM"/>
    <property type="match status" value="1"/>
</dbReference>
<dbReference type="SMART" id="SM00047">
    <property type="entry name" value="LYZ2"/>
    <property type="match status" value="1"/>
</dbReference>
<dbReference type="InterPro" id="IPR002901">
    <property type="entry name" value="MGlyc_endo_b_GlcNAc-like_dom"/>
</dbReference>
<evidence type="ECO:0000313" key="8">
    <source>
        <dbReference type="Proteomes" id="UP000175968"/>
    </source>
</evidence>
<evidence type="ECO:0000256" key="2">
    <source>
        <dbReference type="ARBA" id="ARBA00022638"/>
    </source>
</evidence>
<dbReference type="EMBL" id="CP017479">
    <property type="protein sequence ID" value="AOW09393.1"/>
    <property type="molecule type" value="Genomic_DNA"/>
</dbReference>
<dbReference type="PROSITE" id="PS51257">
    <property type="entry name" value="PROKAR_LIPOPROTEIN"/>
    <property type="match status" value="1"/>
</dbReference>
<reference evidence="7 8" key="1">
    <citation type="submission" date="2016-10" db="EMBL/GenBank/DDBJ databases">
        <title>Flavobacterium gilvum sp. nov., isolated from stream water.</title>
        <authorList>
            <person name="Shin S.-K."/>
            <person name="Cho Y.-J."/>
            <person name="Yi H."/>
        </authorList>
    </citation>
    <scope>NUCLEOTIDE SEQUENCE [LARGE SCALE GENOMIC DNA]</scope>
    <source>
        <strain evidence="7 8">EM1308</strain>
    </source>
</reference>
<keyword evidence="8" id="KW-1185">Reference proteome</keyword>
<sequence length="279" mass="30941">MLKKITLFLLIGTIIGCGSSKPAIVTTKQPVGWKYSKPIQNTSSDNTSKSTAPSASTTSKPLTVNEATKAYIAQYNTVAMSNMKLYGIPASIILAQGILESGAGKGDLAMNANNHFGIKCHNDWTGNKVYKDDDSPNECFRKYSQASESYQDHALLLTGKKRYANLFALPRGDYKAWAKGLREAGYATDPKYPEKLISYIETYNLNQYDNKVLGKITKDESKVLIEDNFGIDETSLYEIQKGDTLYSVSKKFNLTVEELKQKNNLIDNALYVGQKLVVK</sequence>
<dbReference type="GO" id="GO:0042742">
    <property type="term" value="P:defense response to bacterium"/>
    <property type="evidence" value="ECO:0007669"/>
    <property type="project" value="UniProtKB-KW"/>
</dbReference>
<dbReference type="PROSITE" id="PS51782">
    <property type="entry name" value="LYSM"/>
    <property type="match status" value="1"/>
</dbReference>
<dbReference type="SUPFAM" id="SSF54106">
    <property type="entry name" value="LysM domain"/>
    <property type="match status" value="1"/>
</dbReference>
<keyword evidence="3" id="KW-0378">Hydrolase</keyword>
<evidence type="ECO:0000256" key="4">
    <source>
        <dbReference type="ARBA" id="ARBA00032108"/>
    </source>
</evidence>
<dbReference type="Proteomes" id="UP000175968">
    <property type="component" value="Chromosome"/>
</dbReference>
<protein>
    <recommendedName>
        <fullName evidence="4">Peptidoglycan hydrolase</fullName>
    </recommendedName>
</protein>
<feature type="region of interest" description="Disordered" evidence="5">
    <location>
        <begin position="36"/>
        <end position="60"/>
    </location>
</feature>
<dbReference type="PANTHER" id="PTHR33308">
    <property type="entry name" value="PEPTIDOGLYCAN HYDROLASE FLGJ"/>
    <property type="match status" value="1"/>
</dbReference>
<name>A0AAC9I5S6_9FLAO</name>
<dbReference type="SMART" id="SM00257">
    <property type="entry name" value="LysM"/>
    <property type="match status" value="1"/>
</dbReference>
<feature type="compositionally biased region" description="Low complexity" evidence="5">
    <location>
        <begin position="47"/>
        <end position="60"/>
    </location>
</feature>
<dbReference type="InterPro" id="IPR018392">
    <property type="entry name" value="LysM"/>
</dbReference>
<keyword evidence="1" id="KW-0929">Antimicrobial</keyword>
<proteinExistence type="predicted"/>
<dbReference type="RefSeq" id="WP_035634548.1">
    <property type="nucleotide sequence ID" value="NZ_CP017479.1"/>
</dbReference>
<evidence type="ECO:0000256" key="5">
    <source>
        <dbReference type="SAM" id="MobiDB-lite"/>
    </source>
</evidence>
<organism evidence="7 8">
    <name type="scientific">Flavobacterium gilvum</name>
    <dbReference type="NCBI Taxonomy" id="1492737"/>
    <lineage>
        <taxon>Bacteria</taxon>
        <taxon>Pseudomonadati</taxon>
        <taxon>Bacteroidota</taxon>
        <taxon>Flavobacteriia</taxon>
        <taxon>Flavobacteriales</taxon>
        <taxon>Flavobacteriaceae</taxon>
        <taxon>Flavobacterium</taxon>
    </lineage>
</organism>